<dbReference type="AlphaFoldDB" id="A0A182TAR6"/>
<keyword evidence="4" id="KW-1185">Reference proteome</keyword>
<dbReference type="EnsemblMetazoa" id="AMAM023060-RA">
    <property type="protein sequence ID" value="AMAM023060-PA"/>
    <property type="gene ID" value="AMAM023060"/>
</dbReference>
<name>A0A182TAR6_9DIPT</name>
<feature type="domain" description="MADF" evidence="2">
    <location>
        <begin position="50"/>
        <end position="139"/>
    </location>
</feature>
<evidence type="ECO:0000259" key="2">
    <source>
        <dbReference type="PROSITE" id="PS51029"/>
    </source>
</evidence>
<organism evidence="3 4">
    <name type="scientific">Anopheles maculatus</name>
    <dbReference type="NCBI Taxonomy" id="74869"/>
    <lineage>
        <taxon>Eukaryota</taxon>
        <taxon>Metazoa</taxon>
        <taxon>Ecdysozoa</taxon>
        <taxon>Arthropoda</taxon>
        <taxon>Hexapoda</taxon>
        <taxon>Insecta</taxon>
        <taxon>Pterygota</taxon>
        <taxon>Neoptera</taxon>
        <taxon>Endopterygota</taxon>
        <taxon>Diptera</taxon>
        <taxon>Nematocera</taxon>
        <taxon>Culicoidea</taxon>
        <taxon>Culicidae</taxon>
        <taxon>Anophelinae</taxon>
        <taxon>Anopheles</taxon>
        <taxon>Anopheles maculatus group</taxon>
    </lineage>
</organism>
<feature type="region of interest" description="Disordered" evidence="1">
    <location>
        <begin position="167"/>
        <end position="217"/>
    </location>
</feature>
<dbReference type="GO" id="GO:0005667">
    <property type="term" value="C:transcription regulator complex"/>
    <property type="evidence" value="ECO:0007669"/>
    <property type="project" value="TreeGrafter"/>
</dbReference>
<dbReference type="PANTHER" id="PTHR12243">
    <property type="entry name" value="MADF DOMAIN TRANSCRIPTION FACTOR"/>
    <property type="match status" value="1"/>
</dbReference>
<evidence type="ECO:0000256" key="1">
    <source>
        <dbReference type="SAM" id="MobiDB-lite"/>
    </source>
</evidence>
<dbReference type="VEuPathDB" id="VectorBase:AMAM023060"/>
<proteinExistence type="predicted"/>
<dbReference type="GO" id="GO:0005634">
    <property type="term" value="C:nucleus"/>
    <property type="evidence" value="ECO:0007669"/>
    <property type="project" value="TreeGrafter"/>
</dbReference>
<dbReference type="SMART" id="SM00595">
    <property type="entry name" value="MADF"/>
    <property type="match status" value="1"/>
</dbReference>
<reference evidence="3" key="2">
    <citation type="submission" date="2020-05" db="UniProtKB">
        <authorList>
            <consortium name="EnsemblMetazoa"/>
        </authorList>
    </citation>
    <scope>IDENTIFICATION</scope>
    <source>
        <strain evidence="3">maculatus3</strain>
    </source>
</reference>
<dbReference type="PANTHER" id="PTHR12243:SF69">
    <property type="entry name" value="SI:CH73-59F11.3"/>
    <property type="match status" value="1"/>
</dbReference>
<dbReference type="Pfam" id="PF10545">
    <property type="entry name" value="MADF_DNA_bdg"/>
    <property type="match status" value="1"/>
</dbReference>
<dbReference type="GO" id="GO:0006357">
    <property type="term" value="P:regulation of transcription by RNA polymerase II"/>
    <property type="evidence" value="ECO:0007669"/>
    <property type="project" value="TreeGrafter"/>
</dbReference>
<protein>
    <submittedName>
        <fullName evidence="3">MADF domain-containing protein</fullName>
    </submittedName>
</protein>
<evidence type="ECO:0000313" key="3">
    <source>
        <dbReference type="EnsemblMetazoa" id="AMAM023060-PA"/>
    </source>
</evidence>
<dbReference type="InterPro" id="IPR006578">
    <property type="entry name" value="MADF-dom"/>
</dbReference>
<sequence>MWLYDFFYLVDSLILYLVRVFGRPKLTHNSFFVVFLFYKTVKMSEKLTLHFIRLVKEREVLWNRANPIYKDVYKQKRAWADISNIVNIPAIRLIQKWESLRGSYRCYHAKVSQTAGTPNAFKPIWFAYDAMCFLGQVKQPPYTKLNITKQKVSAKLLPKLPPAVAPFQSTTKNGEAASTEVNEHQPDAKSLETSPKQELSDTTPIVPQPSTSGTANRKGCTKLLANLMANEAETLDLLRSLAKPIQQPSDAAQFGITVSGLVSYVVPEERERLYKRIIETISNHDTYDEDVESYGTTIKHLLQNMIKSKRKSAYYSIVQLISKFDETE</sequence>
<feature type="compositionally biased region" description="Basic and acidic residues" evidence="1">
    <location>
        <begin position="181"/>
        <end position="190"/>
    </location>
</feature>
<dbReference type="PROSITE" id="PS51029">
    <property type="entry name" value="MADF"/>
    <property type="match status" value="1"/>
</dbReference>
<accession>A0A182TAR6</accession>
<feature type="compositionally biased region" description="Polar residues" evidence="1">
    <location>
        <begin position="191"/>
        <end position="215"/>
    </location>
</feature>
<evidence type="ECO:0000313" key="4">
    <source>
        <dbReference type="Proteomes" id="UP000075901"/>
    </source>
</evidence>
<reference evidence="4" key="1">
    <citation type="submission" date="2013-09" db="EMBL/GenBank/DDBJ databases">
        <title>The Genome Sequence of Anopheles maculatus species B.</title>
        <authorList>
            <consortium name="The Broad Institute Genomics Platform"/>
            <person name="Neafsey D.E."/>
            <person name="Besansky N."/>
            <person name="Howell P."/>
            <person name="Walton C."/>
            <person name="Young S.K."/>
            <person name="Zeng Q."/>
            <person name="Gargeya S."/>
            <person name="Fitzgerald M."/>
            <person name="Haas B."/>
            <person name="Abouelleil A."/>
            <person name="Allen A.W."/>
            <person name="Alvarado L."/>
            <person name="Arachchi H.M."/>
            <person name="Berlin A.M."/>
            <person name="Chapman S.B."/>
            <person name="Gainer-Dewar J."/>
            <person name="Goldberg J."/>
            <person name="Griggs A."/>
            <person name="Gujja S."/>
            <person name="Hansen M."/>
            <person name="Howarth C."/>
            <person name="Imamovic A."/>
            <person name="Ireland A."/>
            <person name="Larimer J."/>
            <person name="McCowan C."/>
            <person name="Murphy C."/>
            <person name="Pearson M."/>
            <person name="Poon T.W."/>
            <person name="Priest M."/>
            <person name="Roberts A."/>
            <person name="Saif S."/>
            <person name="Shea T."/>
            <person name="Sisk P."/>
            <person name="Sykes S."/>
            <person name="Wortman J."/>
            <person name="Nusbaum C."/>
            <person name="Birren B."/>
        </authorList>
    </citation>
    <scope>NUCLEOTIDE SEQUENCE [LARGE SCALE GENOMIC DNA]</scope>
    <source>
        <strain evidence="4">maculatus3</strain>
    </source>
</reference>
<dbReference type="InterPro" id="IPR039353">
    <property type="entry name" value="TF_Adf1"/>
</dbReference>
<dbReference type="Proteomes" id="UP000075901">
    <property type="component" value="Unassembled WGS sequence"/>
</dbReference>